<reference evidence="2" key="1">
    <citation type="journal article" date="2024" name="Proc. Natl. Acad. Sci. U.S.A.">
        <title>Extraordinary preservation of gene collinearity over three hundred million years revealed in homosporous lycophytes.</title>
        <authorList>
            <person name="Li C."/>
            <person name="Wickell D."/>
            <person name="Kuo L.Y."/>
            <person name="Chen X."/>
            <person name="Nie B."/>
            <person name="Liao X."/>
            <person name="Peng D."/>
            <person name="Ji J."/>
            <person name="Jenkins J."/>
            <person name="Williams M."/>
            <person name="Shu S."/>
            <person name="Plott C."/>
            <person name="Barry K."/>
            <person name="Rajasekar S."/>
            <person name="Grimwood J."/>
            <person name="Han X."/>
            <person name="Sun S."/>
            <person name="Hou Z."/>
            <person name="He W."/>
            <person name="Dai G."/>
            <person name="Sun C."/>
            <person name="Schmutz J."/>
            <person name="Leebens-Mack J.H."/>
            <person name="Li F.W."/>
            <person name="Wang L."/>
        </authorList>
    </citation>
    <scope>NUCLEOTIDE SEQUENCE [LARGE SCALE GENOMIC DNA]</scope>
    <source>
        <strain evidence="2">cv. PW_Plant_1</strain>
    </source>
</reference>
<organism evidence="1 2">
    <name type="scientific">Diphasiastrum complanatum</name>
    <name type="common">Issler's clubmoss</name>
    <name type="synonym">Lycopodium complanatum</name>
    <dbReference type="NCBI Taxonomy" id="34168"/>
    <lineage>
        <taxon>Eukaryota</taxon>
        <taxon>Viridiplantae</taxon>
        <taxon>Streptophyta</taxon>
        <taxon>Embryophyta</taxon>
        <taxon>Tracheophyta</taxon>
        <taxon>Lycopodiopsida</taxon>
        <taxon>Lycopodiales</taxon>
        <taxon>Lycopodiaceae</taxon>
        <taxon>Lycopodioideae</taxon>
        <taxon>Diphasiastrum</taxon>
    </lineage>
</organism>
<name>A0ACC2DN87_DIPCM</name>
<sequence>MASAFSACLLPLHPNCMGSSTGMAHTSKLLQHKQQGQTLIPLLTASNPAAVAAEEEEEEVIAIKEKDFTQVKEMDDENIRLDVEANWKNEPDVADFHVNGKATCSDVHSSQHPVASTTGDDNILHSTSANKNPMACSTVPKGSRFKKTCKEAANPTREWSAQNKSHYIKHAGFQPWMQRAAEAEKFEALYLLARVAEDAQAASIFTHGSIPFAQKKSTRRSIRVSNTNAASVQSHSSLVAEASSSYDDEISIQYLTSQKDSGNLDIGSSKNIPAGPLFQSKRRKRVTLPQRLGDFVIQLPKKGQERRT</sequence>
<evidence type="ECO:0000313" key="2">
    <source>
        <dbReference type="Proteomes" id="UP001162992"/>
    </source>
</evidence>
<dbReference type="Proteomes" id="UP001162992">
    <property type="component" value="Chromosome 5"/>
</dbReference>
<dbReference type="EMBL" id="CM055096">
    <property type="protein sequence ID" value="KAJ7555749.1"/>
    <property type="molecule type" value="Genomic_DNA"/>
</dbReference>
<accession>A0ACC2DN87</accession>
<gene>
    <name evidence="1" type="ORF">O6H91_05G053200</name>
</gene>
<comment type="caution">
    <text evidence="1">The sequence shown here is derived from an EMBL/GenBank/DDBJ whole genome shotgun (WGS) entry which is preliminary data.</text>
</comment>
<proteinExistence type="predicted"/>
<keyword evidence="2" id="KW-1185">Reference proteome</keyword>
<evidence type="ECO:0000313" key="1">
    <source>
        <dbReference type="EMBL" id="KAJ7555749.1"/>
    </source>
</evidence>
<protein>
    <submittedName>
        <fullName evidence="1">Uncharacterized protein</fullName>
    </submittedName>
</protein>